<dbReference type="InterPro" id="IPR038595">
    <property type="entry name" value="LOR_sf"/>
</dbReference>
<dbReference type="InterPro" id="IPR025659">
    <property type="entry name" value="Tubby-like_C"/>
</dbReference>
<dbReference type="Proteomes" id="UP001415857">
    <property type="component" value="Unassembled WGS sequence"/>
</dbReference>
<evidence type="ECO:0000313" key="2">
    <source>
        <dbReference type="EMBL" id="KAK9282996.1"/>
    </source>
</evidence>
<accession>A0AAP0RR90</accession>
<organism evidence="2 3">
    <name type="scientific">Liquidambar formosana</name>
    <name type="common">Formosan gum</name>
    <dbReference type="NCBI Taxonomy" id="63359"/>
    <lineage>
        <taxon>Eukaryota</taxon>
        <taxon>Viridiplantae</taxon>
        <taxon>Streptophyta</taxon>
        <taxon>Embryophyta</taxon>
        <taxon>Tracheophyta</taxon>
        <taxon>Spermatophyta</taxon>
        <taxon>Magnoliopsida</taxon>
        <taxon>eudicotyledons</taxon>
        <taxon>Gunneridae</taxon>
        <taxon>Pentapetalae</taxon>
        <taxon>Saxifragales</taxon>
        <taxon>Altingiaceae</taxon>
        <taxon>Liquidambar</taxon>
    </lineage>
</organism>
<protein>
    <submittedName>
        <fullName evidence="2">Uncharacterized protein</fullName>
    </submittedName>
</protein>
<proteinExistence type="inferred from homology"/>
<evidence type="ECO:0000313" key="3">
    <source>
        <dbReference type="Proteomes" id="UP001415857"/>
    </source>
</evidence>
<gene>
    <name evidence="2" type="ORF">L1049_011223</name>
</gene>
<comment type="caution">
    <text evidence="2">The sequence shown here is derived from an EMBL/GenBank/DDBJ whole genome shotgun (WGS) entry which is preliminary data.</text>
</comment>
<name>A0AAP0RR90_LIQFO</name>
<sequence>MANPEWACGVPPNISVVGDGFCVPYPVELIVKKRRILENTHFDVFDVNGNLFLRVNGSVLTFSKKRVMRGTCGYTYYHHAPKLNTSKFRWMVHRGESSEQNSLLFSVVRPFPFQMRKQLDVFLASNPNERTWDFRVIGCNFSQSFKVFRGNSVIAEINHDFTWGRFLKGKSSFRVSINPSVDYAFIVTLLVILNEDYLV</sequence>
<keyword evidence="3" id="KW-1185">Reference proteome</keyword>
<comment type="similarity">
    <text evidence="1">Belongs to the LOR family.</text>
</comment>
<dbReference type="SUPFAM" id="SSF54518">
    <property type="entry name" value="Tubby C-terminal domain-like"/>
    <property type="match status" value="1"/>
</dbReference>
<reference evidence="2 3" key="1">
    <citation type="journal article" date="2024" name="Plant J.">
        <title>Genome sequences and population genomics reveal climatic adaptation and genomic divergence between two closely related sweetgum species.</title>
        <authorList>
            <person name="Xu W.Q."/>
            <person name="Ren C.Q."/>
            <person name="Zhang X.Y."/>
            <person name="Comes H.P."/>
            <person name="Liu X.H."/>
            <person name="Li Y.G."/>
            <person name="Kettle C.J."/>
            <person name="Jalonen R."/>
            <person name="Gaisberger H."/>
            <person name="Ma Y.Z."/>
            <person name="Qiu Y.X."/>
        </authorList>
    </citation>
    <scope>NUCLEOTIDE SEQUENCE [LARGE SCALE GENOMIC DNA]</scope>
    <source>
        <strain evidence="2">Hangzhou</strain>
    </source>
</reference>
<evidence type="ECO:0000256" key="1">
    <source>
        <dbReference type="ARBA" id="ARBA00005437"/>
    </source>
</evidence>
<dbReference type="AlphaFoldDB" id="A0AAP0RR90"/>
<dbReference type="Gene3D" id="2.40.160.200">
    <property type="entry name" value="LURP1-related"/>
    <property type="match status" value="1"/>
</dbReference>
<dbReference type="PANTHER" id="PTHR31087">
    <property type="match status" value="1"/>
</dbReference>
<dbReference type="Pfam" id="PF04525">
    <property type="entry name" value="LOR"/>
    <property type="match status" value="1"/>
</dbReference>
<dbReference type="EMBL" id="JBBPBK010000006">
    <property type="protein sequence ID" value="KAK9282996.1"/>
    <property type="molecule type" value="Genomic_DNA"/>
</dbReference>
<dbReference type="PANTHER" id="PTHR31087:SF17">
    <property type="entry name" value="PROTEIN LURP-ONE-RELATED 14-RELATED"/>
    <property type="match status" value="1"/>
</dbReference>
<dbReference type="InterPro" id="IPR007612">
    <property type="entry name" value="LOR"/>
</dbReference>